<feature type="compositionally biased region" description="Acidic residues" evidence="1">
    <location>
        <begin position="316"/>
        <end position="331"/>
    </location>
</feature>
<gene>
    <name evidence="2" type="ORF">SCLCIDRAFT_116938</name>
</gene>
<sequence length="370" mass="42427">ESLPENPEDHHHIGHTQNFLEDLLLFVRKNSDDPLTKSFIPWLKAHLLPHVRALHKVKVSGTSIFDIDQAVASDEDSMQHLSTLSQVVFEVDCIYRHHLFRINYTTYDVRHAQDTINPRTDHCDIMLLAPLESAHPFLYACVLGIFHVNVIYTSPGSKDYVARHLEFLWVHWFEVRDVLSGWEHTTLDSLRFILMTEEDACGFVDPSNVLRGCHLILAFASGRMHPDSISISQNARDGADWKYYYINRFVDRDMVLRYHWGHGVRHVYLYVTQAEATSSGNTVSTPADIQVPISDSVKVELNVDTDDEAEALEDWEDCDSDSNNTESDDCHEEGFKSDFGSEEEDLTASYSDSESIHPGIDTLEYDDYRY</sequence>
<feature type="region of interest" description="Disordered" evidence="1">
    <location>
        <begin position="316"/>
        <end position="370"/>
    </location>
</feature>
<dbReference type="OrthoDB" id="3183767at2759"/>
<organism evidence="2 3">
    <name type="scientific">Scleroderma citrinum Foug A</name>
    <dbReference type="NCBI Taxonomy" id="1036808"/>
    <lineage>
        <taxon>Eukaryota</taxon>
        <taxon>Fungi</taxon>
        <taxon>Dikarya</taxon>
        <taxon>Basidiomycota</taxon>
        <taxon>Agaricomycotina</taxon>
        <taxon>Agaricomycetes</taxon>
        <taxon>Agaricomycetidae</taxon>
        <taxon>Boletales</taxon>
        <taxon>Sclerodermatineae</taxon>
        <taxon>Sclerodermataceae</taxon>
        <taxon>Scleroderma</taxon>
    </lineage>
</organism>
<keyword evidence="3" id="KW-1185">Reference proteome</keyword>
<name>A0A0C2ZPV7_9AGAM</name>
<dbReference type="EMBL" id="KN822033">
    <property type="protein sequence ID" value="KIM63583.1"/>
    <property type="molecule type" value="Genomic_DNA"/>
</dbReference>
<feature type="non-terminal residue" evidence="2">
    <location>
        <position position="1"/>
    </location>
</feature>
<dbReference type="STRING" id="1036808.A0A0C2ZPV7"/>
<evidence type="ECO:0000313" key="2">
    <source>
        <dbReference type="EMBL" id="KIM63583.1"/>
    </source>
</evidence>
<dbReference type="InParanoid" id="A0A0C2ZPV7"/>
<accession>A0A0C2ZPV7</accession>
<reference evidence="2 3" key="1">
    <citation type="submission" date="2014-04" db="EMBL/GenBank/DDBJ databases">
        <authorList>
            <consortium name="DOE Joint Genome Institute"/>
            <person name="Kuo A."/>
            <person name="Kohler A."/>
            <person name="Nagy L.G."/>
            <person name="Floudas D."/>
            <person name="Copeland A."/>
            <person name="Barry K.W."/>
            <person name="Cichocki N."/>
            <person name="Veneault-Fourrey C."/>
            <person name="LaButti K."/>
            <person name="Lindquist E.A."/>
            <person name="Lipzen A."/>
            <person name="Lundell T."/>
            <person name="Morin E."/>
            <person name="Murat C."/>
            <person name="Sun H."/>
            <person name="Tunlid A."/>
            <person name="Henrissat B."/>
            <person name="Grigoriev I.V."/>
            <person name="Hibbett D.S."/>
            <person name="Martin F."/>
            <person name="Nordberg H.P."/>
            <person name="Cantor M.N."/>
            <person name="Hua S.X."/>
        </authorList>
    </citation>
    <scope>NUCLEOTIDE SEQUENCE [LARGE SCALE GENOMIC DNA]</scope>
    <source>
        <strain evidence="2 3">Foug A</strain>
    </source>
</reference>
<dbReference type="AlphaFoldDB" id="A0A0C2ZPV7"/>
<reference evidence="3" key="2">
    <citation type="submission" date="2015-01" db="EMBL/GenBank/DDBJ databases">
        <title>Evolutionary Origins and Diversification of the Mycorrhizal Mutualists.</title>
        <authorList>
            <consortium name="DOE Joint Genome Institute"/>
            <consortium name="Mycorrhizal Genomics Consortium"/>
            <person name="Kohler A."/>
            <person name="Kuo A."/>
            <person name="Nagy L.G."/>
            <person name="Floudas D."/>
            <person name="Copeland A."/>
            <person name="Barry K.W."/>
            <person name="Cichocki N."/>
            <person name="Veneault-Fourrey C."/>
            <person name="LaButti K."/>
            <person name="Lindquist E.A."/>
            <person name="Lipzen A."/>
            <person name="Lundell T."/>
            <person name="Morin E."/>
            <person name="Murat C."/>
            <person name="Riley R."/>
            <person name="Ohm R."/>
            <person name="Sun H."/>
            <person name="Tunlid A."/>
            <person name="Henrissat B."/>
            <person name="Grigoriev I.V."/>
            <person name="Hibbett D.S."/>
            <person name="Martin F."/>
        </authorList>
    </citation>
    <scope>NUCLEOTIDE SEQUENCE [LARGE SCALE GENOMIC DNA]</scope>
    <source>
        <strain evidence="3">Foug A</strain>
    </source>
</reference>
<evidence type="ECO:0000256" key="1">
    <source>
        <dbReference type="SAM" id="MobiDB-lite"/>
    </source>
</evidence>
<proteinExistence type="predicted"/>
<dbReference type="Proteomes" id="UP000053989">
    <property type="component" value="Unassembled WGS sequence"/>
</dbReference>
<dbReference type="HOGENOM" id="CLU_002498_9_0_1"/>
<protein>
    <submittedName>
        <fullName evidence="2">Uncharacterized protein</fullName>
    </submittedName>
</protein>
<evidence type="ECO:0000313" key="3">
    <source>
        <dbReference type="Proteomes" id="UP000053989"/>
    </source>
</evidence>